<dbReference type="InterPro" id="IPR050559">
    <property type="entry name" value="P-Pant_transferase_sf"/>
</dbReference>
<dbReference type="GO" id="GO:0019878">
    <property type="term" value="P:lysine biosynthetic process via aminoadipic acid"/>
    <property type="evidence" value="ECO:0007669"/>
    <property type="project" value="TreeGrafter"/>
</dbReference>
<feature type="domain" description="4'-phosphopantetheinyl transferase" evidence="3">
    <location>
        <begin position="130"/>
        <end position="212"/>
    </location>
</feature>
<evidence type="ECO:0000256" key="2">
    <source>
        <dbReference type="ARBA" id="ARBA00022679"/>
    </source>
</evidence>
<name>A0A109W4G6_9BACT</name>
<evidence type="ECO:0000256" key="1">
    <source>
        <dbReference type="ARBA" id="ARBA00010990"/>
    </source>
</evidence>
<organism evidence="4 5">
    <name type="scientific">Desulfovibrio fairfieldensis</name>
    <dbReference type="NCBI Taxonomy" id="44742"/>
    <lineage>
        <taxon>Bacteria</taxon>
        <taxon>Pseudomonadati</taxon>
        <taxon>Thermodesulfobacteriota</taxon>
        <taxon>Desulfovibrionia</taxon>
        <taxon>Desulfovibrionales</taxon>
        <taxon>Desulfovibrionaceae</taxon>
        <taxon>Desulfovibrio</taxon>
    </lineage>
</organism>
<dbReference type="STRING" id="44742.AXF13_09740"/>
<dbReference type="SUPFAM" id="SSF56214">
    <property type="entry name" value="4'-phosphopantetheinyl transferase"/>
    <property type="match status" value="1"/>
</dbReference>
<sequence>MVLILGAALPGLPPAGLRGLCLRWETALVPRLAPEQMAHIRRFAPDGPALAARASRLLARLLLLRGLQSVGALRPNLCLERDMAGRPLLSGWRVSFSHSGRAAFCALERGPGGPCEQDARRDAPGCHPGLGLDAEALDSPPPAARAFTDGETKKTARDALRRWAVKEAVLKAMGMGLSHDPALICSGRHGGRAGLLRFRGQNLRWRVLACPGHWLCLARDAEYPVPAVSLRWLTAGQITNGRC</sequence>
<protein>
    <recommendedName>
        <fullName evidence="3">4'-phosphopantetheinyl transferase domain-containing protein</fullName>
    </recommendedName>
</protein>
<dbReference type="GO" id="GO:0005829">
    <property type="term" value="C:cytosol"/>
    <property type="evidence" value="ECO:0007669"/>
    <property type="project" value="TreeGrafter"/>
</dbReference>
<accession>A0A109W4G6</accession>
<dbReference type="Pfam" id="PF01648">
    <property type="entry name" value="ACPS"/>
    <property type="match status" value="1"/>
</dbReference>
<dbReference type="InterPro" id="IPR037143">
    <property type="entry name" value="4-PPantetheinyl_Trfase_dom_sf"/>
</dbReference>
<dbReference type="KEGG" id="dfi:AXF13_09740"/>
<dbReference type="Proteomes" id="UP000069241">
    <property type="component" value="Chromosome"/>
</dbReference>
<dbReference type="GO" id="GO:0000287">
    <property type="term" value="F:magnesium ion binding"/>
    <property type="evidence" value="ECO:0007669"/>
    <property type="project" value="InterPro"/>
</dbReference>
<evidence type="ECO:0000259" key="3">
    <source>
        <dbReference type="Pfam" id="PF01648"/>
    </source>
</evidence>
<dbReference type="EMBL" id="CP014229">
    <property type="protein sequence ID" value="AMD90376.1"/>
    <property type="molecule type" value="Genomic_DNA"/>
</dbReference>
<keyword evidence="5" id="KW-1185">Reference proteome</keyword>
<dbReference type="PANTHER" id="PTHR12215">
    <property type="entry name" value="PHOSPHOPANTETHEINE TRANSFERASE"/>
    <property type="match status" value="1"/>
</dbReference>
<evidence type="ECO:0000313" key="5">
    <source>
        <dbReference type="Proteomes" id="UP000069241"/>
    </source>
</evidence>
<dbReference type="RefSeq" id="WP_062252956.1">
    <property type="nucleotide sequence ID" value="NZ_CP014229.1"/>
</dbReference>
<proteinExistence type="inferred from homology"/>
<comment type="similarity">
    <text evidence="1">Belongs to the P-Pant transferase superfamily. Gsp/Sfp/HetI/AcpT family.</text>
</comment>
<dbReference type="PANTHER" id="PTHR12215:SF10">
    <property type="entry name" value="L-AMINOADIPATE-SEMIALDEHYDE DEHYDROGENASE-PHOSPHOPANTETHEINYL TRANSFERASE"/>
    <property type="match status" value="1"/>
</dbReference>
<gene>
    <name evidence="4" type="ORF">AXF13_09740</name>
</gene>
<dbReference type="Gene3D" id="3.90.470.20">
    <property type="entry name" value="4'-phosphopantetheinyl transferase domain"/>
    <property type="match status" value="2"/>
</dbReference>
<reference evidence="5" key="1">
    <citation type="submission" date="2016-02" db="EMBL/GenBank/DDBJ databases">
        <authorList>
            <person name="Holder M.E."/>
            <person name="Ajami N.J."/>
            <person name="Petrosino J.F."/>
        </authorList>
    </citation>
    <scope>NUCLEOTIDE SEQUENCE [LARGE SCALE GENOMIC DNA]</scope>
    <source>
        <strain evidence="5">CCUG 45958</strain>
    </source>
</reference>
<keyword evidence="2" id="KW-0808">Transferase</keyword>
<evidence type="ECO:0000313" key="4">
    <source>
        <dbReference type="EMBL" id="AMD90376.1"/>
    </source>
</evidence>
<dbReference type="GO" id="GO:0008897">
    <property type="term" value="F:holo-[acyl-carrier-protein] synthase activity"/>
    <property type="evidence" value="ECO:0007669"/>
    <property type="project" value="InterPro"/>
</dbReference>
<dbReference type="InterPro" id="IPR008278">
    <property type="entry name" value="4-PPantetheinyl_Trfase_dom"/>
</dbReference>
<dbReference type="AlphaFoldDB" id="A0A109W4G6"/>